<sequence>MPKCAGCGRIVRAGLEFGGKDYGPECFKKYAVPEIEKLLAKRSEEERKRDAERKRAWRERCWILVQVLKKKDLRRIRNRFKLRVIPELIEQFETKGWLSKKQCLMVHEWLNDKDMLLMTDIERALGYYDGDDIGYYREVVAYAKGKRKKEAQEILERLERERLEREFFPEWREKCKQRLQELVEVLESGEKDNLSYVKELGSFRERLVNWAKWRIENIETMDGVDASDVELDIRYLKWRPLKRFVEKDGF</sequence>
<gene>
    <name evidence="1" type="ORF">I8U20_01825</name>
</gene>
<dbReference type="EMBL" id="JAECVW010000001">
    <property type="protein sequence ID" value="MBH8594065.1"/>
    <property type="molecule type" value="Genomic_DNA"/>
</dbReference>
<reference evidence="1 2" key="1">
    <citation type="submission" date="2020-12" db="EMBL/GenBank/DDBJ databases">
        <title>WGS of Thermoactinomyces spp.</title>
        <authorList>
            <person name="Cheng K."/>
        </authorList>
    </citation>
    <scope>NUCLEOTIDE SEQUENCE [LARGE SCALE GENOMIC DNA]</scope>
    <source>
        <strain evidence="2">CICC 10671\DSM 43846</strain>
    </source>
</reference>
<name>A0A8I1A782_THEIN</name>
<comment type="caution">
    <text evidence="1">The sequence shown here is derived from an EMBL/GenBank/DDBJ whole genome shotgun (WGS) entry which is preliminary data.</text>
</comment>
<evidence type="ECO:0000313" key="2">
    <source>
        <dbReference type="Proteomes" id="UP000633619"/>
    </source>
</evidence>
<keyword evidence="2" id="KW-1185">Reference proteome</keyword>
<dbReference type="RefSeq" id="WP_181729176.1">
    <property type="nucleotide sequence ID" value="NZ_JACEIR010000001.1"/>
</dbReference>
<organism evidence="1 2">
    <name type="scientific">Thermoactinomyces intermedius</name>
    <dbReference type="NCBI Taxonomy" id="2024"/>
    <lineage>
        <taxon>Bacteria</taxon>
        <taxon>Bacillati</taxon>
        <taxon>Bacillota</taxon>
        <taxon>Bacilli</taxon>
        <taxon>Bacillales</taxon>
        <taxon>Thermoactinomycetaceae</taxon>
        <taxon>Thermoactinomyces</taxon>
    </lineage>
</organism>
<proteinExistence type="predicted"/>
<protein>
    <submittedName>
        <fullName evidence="1">Uncharacterized protein</fullName>
    </submittedName>
</protein>
<accession>A0A8I1A782</accession>
<dbReference type="AlphaFoldDB" id="A0A8I1A782"/>
<dbReference type="Proteomes" id="UP000633619">
    <property type="component" value="Unassembled WGS sequence"/>
</dbReference>
<evidence type="ECO:0000313" key="1">
    <source>
        <dbReference type="EMBL" id="MBH8594065.1"/>
    </source>
</evidence>